<name>A0A9W6I6R0_9ACTN</name>
<dbReference type="AlphaFoldDB" id="A0A9W6I6R0"/>
<reference evidence="2" key="1">
    <citation type="journal article" date="2014" name="Int. J. Syst. Evol. Microbiol.">
        <title>Complete genome sequence of Corynebacterium casei LMG S-19264T (=DSM 44701T), isolated from a smear-ripened cheese.</title>
        <authorList>
            <consortium name="US DOE Joint Genome Institute (JGI-PGF)"/>
            <person name="Walter F."/>
            <person name="Albersmeier A."/>
            <person name="Kalinowski J."/>
            <person name="Ruckert C."/>
        </authorList>
    </citation>
    <scope>NUCLEOTIDE SEQUENCE</scope>
    <source>
        <strain evidence="2">VKM Ac-2007</strain>
    </source>
</reference>
<sequence>MWDEVWKRRFVPGAFADQQVREMSPLRKPGEHGSGHLTLPGTGTRHPQST</sequence>
<organism evidence="2 3">
    <name type="scientific">Streptosporangium carneum</name>
    <dbReference type="NCBI Taxonomy" id="47481"/>
    <lineage>
        <taxon>Bacteria</taxon>
        <taxon>Bacillati</taxon>
        <taxon>Actinomycetota</taxon>
        <taxon>Actinomycetes</taxon>
        <taxon>Streptosporangiales</taxon>
        <taxon>Streptosporangiaceae</taxon>
        <taxon>Streptosporangium</taxon>
    </lineage>
</organism>
<proteinExistence type="predicted"/>
<accession>A0A9W6I6R0</accession>
<evidence type="ECO:0000256" key="1">
    <source>
        <dbReference type="SAM" id="MobiDB-lite"/>
    </source>
</evidence>
<comment type="caution">
    <text evidence="2">The sequence shown here is derived from an EMBL/GenBank/DDBJ whole genome shotgun (WGS) entry which is preliminary data.</text>
</comment>
<reference evidence="2" key="2">
    <citation type="submission" date="2023-01" db="EMBL/GenBank/DDBJ databases">
        <authorList>
            <person name="Sun Q."/>
            <person name="Evtushenko L."/>
        </authorList>
    </citation>
    <scope>NUCLEOTIDE SEQUENCE</scope>
    <source>
        <strain evidence="2">VKM Ac-2007</strain>
    </source>
</reference>
<feature type="region of interest" description="Disordered" evidence="1">
    <location>
        <begin position="19"/>
        <end position="50"/>
    </location>
</feature>
<feature type="compositionally biased region" description="Basic and acidic residues" evidence="1">
    <location>
        <begin position="24"/>
        <end position="34"/>
    </location>
</feature>
<keyword evidence="3" id="KW-1185">Reference proteome</keyword>
<gene>
    <name evidence="2" type="ORF">GCM10017600_64920</name>
</gene>
<evidence type="ECO:0000313" key="2">
    <source>
        <dbReference type="EMBL" id="GLK13081.1"/>
    </source>
</evidence>
<evidence type="ECO:0000313" key="3">
    <source>
        <dbReference type="Proteomes" id="UP001143474"/>
    </source>
</evidence>
<dbReference type="Proteomes" id="UP001143474">
    <property type="component" value="Unassembled WGS sequence"/>
</dbReference>
<dbReference type="EMBL" id="BSEV01000020">
    <property type="protein sequence ID" value="GLK13081.1"/>
    <property type="molecule type" value="Genomic_DNA"/>
</dbReference>
<protein>
    <submittedName>
        <fullName evidence="2">Uncharacterized protein</fullName>
    </submittedName>
</protein>